<dbReference type="EMBL" id="NSKC01000005">
    <property type="protein sequence ID" value="PAU83210.1"/>
    <property type="molecule type" value="Genomic_DNA"/>
</dbReference>
<proteinExistence type="predicted"/>
<name>A0A2A2FEF3_9EURY</name>
<dbReference type="PANTHER" id="PTHR43157:SF31">
    <property type="entry name" value="PHOSPHATIDYLINOSITOL-GLYCAN BIOSYNTHESIS CLASS F PROTEIN"/>
    <property type="match status" value="1"/>
</dbReference>
<feature type="region of interest" description="Disordered" evidence="2">
    <location>
        <begin position="254"/>
        <end position="273"/>
    </location>
</feature>
<dbReference type="InterPro" id="IPR002347">
    <property type="entry name" value="SDR_fam"/>
</dbReference>
<dbReference type="GO" id="GO:0016491">
    <property type="term" value="F:oxidoreductase activity"/>
    <property type="evidence" value="ECO:0007669"/>
    <property type="project" value="UniProtKB-KW"/>
</dbReference>
<accession>A0A2A2FEF3</accession>
<comment type="caution">
    <text evidence="3">The sequence shown here is derived from an EMBL/GenBank/DDBJ whole genome shotgun (WGS) entry which is preliminary data.</text>
</comment>
<dbReference type="OrthoDB" id="10454at2157"/>
<dbReference type="RefSeq" id="WP_095637176.1">
    <property type="nucleotide sequence ID" value="NZ_NSKC01000005.1"/>
</dbReference>
<keyword evidence="4" id="KW-1185">Reference proteome</keyword>
<protein>
    <submittedName>
        <fullName evidence="3">Short-chain dehydrogenase</fullName>
    </submittedName>
</protein>
<dbReference type="Pfam" id="PF00106">
    <property type="entry name" value="adh_short"/>
    <property type="match status" value="1"/>
</dbReference>
<dbReference type="AlphaFoldDB" id="A0A2A2FEF3"/>
<sequence>MPPTDLTDRVVVLTGATSGIGRRAAATLAERGATVAAVGRDRERGATLAAESEAAAGTVRFHRADLATQSAVRDLAADLRDSYDRLDVLAHNAGLSAGARTETADGIELTLAVNHLAPYLLTRELFDRLAASAPARVVVTASDLHRRATLDFDDLEMAADYDPLEAYARSKLANVAFTLELADRIGADAGVTANCLHPGFVPSTNLFRDAALRTRLAVRVAGLLPGVGTTRRAAAERLVRLIAASEYGEQTGRYVGEEELTPADEARDPETRKQLWAVSADRVGVDPDWP</sequence>
<reference evidence="3 4" key="1">
    <citation type="submission" date="2017-08" db="EMBL/GenBank/DDBJ databases">
        <title>The strain WRN001 was isolated from Binhai saline alkaline soil, Tianjin, China.</title>
        <authorList>
            <person name="Liu D."/>
            <person name="Zhang G."/>
        </authorList>
    </citation>
    <scope>NUCLEOTIDE SEQUENCE [LARGE SCALE GENOMIC DNA]</scope>
    <source>
        <strain evidence="3 4">WN019</strain>
    </source>
</reference>
<dbReference type="InterPro" id="IPR036291">
    <property type="entry name" value="NAD(P)-bd_dom_sf"/>
</dbReference>
<dbReference type="Proteomes" id="UP000218083">
    <property type="component" value="Unassembled WGS sequence"/>
</dbReference>
<dbReference type="SUPFAM" id="SSF51735">
    <property type="entry name" value="NAD(P)-binding Rossmann-fold domains"/>
    <property type="match status" value="1"/>
</dbReference>
<organism evidence="3 4">
    <name type="scientific">Halorubrum salipaludis</name>
    <dbReference type="NCBI Taxonomy" id="2032630"/>
    <lineage>
        <taxon>Archaea</taxon>
        <taxon>Methanobacteriati</taxon>
        <taxon>Methanobacteriota</taxon>
        <taxon>Stenosarchaea group</taxon>
        <taxon>Halobacteria</taxon>
        <taxon>Halobacteriales</taxon>
        <taxon>Haloferacaceae</taxon>
        <taxon>Halorubrum</taxon>
    </lineage>
</organism>
<feature type="compositionally biased region" description="Basic and acidic residues" evidence="2">
    <location>
        <begin position="264"/>
        <end position="273"/>
    </location>
</feature>
<gene>
    <name evidence="3" type="ORF">CK500_10420</name>
</gene>
<keyword evidence="1" id="KW-0560">Oxidoreductase</keyword>
<dbReference type="PANTHER" id="PTHR43157">
    <property type="entry name" value="PHOSPHATIDYLINOSITOL-GLYCAN BIOSYNTHESIS CLASS F PROTEIN-RELATED"/>
    <property type="match status" value="1"/>
</dbReference>
<evidence type="ECO:0000256" key="2">
    <source>
        <dbReference type="SAM" id="MobiDB-lite"/>
    </source>
</evidence>
<dbReference type="PRINTS" id="PR00081">
    <property type="entry name" value="GDHRDH"/>
</dbReference>
<evidence type="ECO:0000256" key="1">
    <source>
        <dbReference type="ARBA" id="ARBA00023002"/>
    </source>
</evidence>
<dbReference type="Gene3D" id="3.40.50.720">
    <property type="entry name" value="NAD(P)-binding Rossmann-like Domain"/>
    <property type="match status" value="1"/>
</dbReference>
<evidence type="ECO:0000313" key="4">
    <source>
        <dbReference type="Proteomes" id="UP000218083"/>
    </source>
</evidence>
<evidence type="ECO:0000313" key="3">
    <source>
        <dbReference type="EMBL" id="PAU83210.1"/>
    </source>
</evidence>